<comment type="caution">
    <text evidence="1">The sequence shown here is derived from an EMBL/GenBank/DDBJ whole genome shotgun (WGS) entry which is preliminary data.</text>
</comment>
<organism evidence="1 2">
    <name type="scientific">Catharanthus roseus</name>
    <name type="common">Madagascar periwinkle</name>
    <name type="synonym">Vinca rosea</name>
    <dbReference type="NCBI Taxonomy" id="4058"/>
    <lineage>
        <taxon>Eukaryota</taxon>
        <taxon>Viridiplantae</taxon>
        <taxon>Streptophyta</taxon>
        <taxon>Embryophyta</taxon>
        <taxon>Tracheophyta</taxon>
        <taxon>Spermatophyta</taxon>
        <taxon>Magnoliopsida</taxon>
        <taxon>eudicotyledons</taxon>
        <taxon>Gunneridae</taxon>
        <taxon>Pentapetalae</taxon>
        <taxon>asterids</taxon>
        <taxon>lamiids</taxon>
        <taxon>Gentianales</taxon>
        <taxon>Apocynaceae</taxon>
        <taxon>Rauvolfioideae</taxon>
        <taxon>Vinceae</taxon>
        <taxon>Catharanthinae</taxon>
        <taxon>Catharanthus</taxon>
    </lineage>
</organism>
<protein>
    <submittedName>
        <fullName evidence="1">Uncharacterized protein</fullName>
    </submittedName>
</protein>
<evidence type="ECO:0000313" key="1">
    <source>
        <dbReference type="EMBL" id="KAI5684079.1"/>
    </source>
</evidence>
<dbReference type="Proteomes" id="UP001060085">
    <property type="component" value="Linkage Group LG01"/>
</dbReference>
<evidence type="ECO:0000313" key="2">
    <source>
        <dbReference type="Proteomes" id="UP001060085"/>
    </source>
</evidence>
<sequence length="104" mass="11454">MALLKAVAALFLCLLFLHLTDAYQMVKPPTPTPSPSPLPPIKKIDCGIACGRRCSKTKRPNLCKRACGSCCFRCNCVPEGTSGNYETCPCYYNLKTHNNVRKCP</sequence>
<proteinExistence type="predicted"/>
<keyword evidence="2" id="KW-1185">Reference proteome</keyword>
<reference evidence="2" key="1">
    <citation type="journal article" date="2023" name="Nat. Plants">
        <title>Single-cell RNA sequencing provides a high-resolution roadmap for understanding the multicellular compartmentation of specialized metabolism.</title>
        <authorList>
            <person name="Sun S."/>
            <person name="Shen X."/>
            <person name="Li Y."/>
            <person name="Li Y."/>
            <person name="Wang S."/>
            <person name="Li R."/>
            <person name="Zhang H."/>
            <person name="Shen G."/>
            <person name="Guo B."/>
            <person name="Wei J."/>
            <person name="Xu J."/>
            <person name="St-Pierre B."/>
            <person name="Chen S."/>
            <person name="Sun C."/>
        </authorList>
    </citation>
    <scope>NUCLEOTIDE SEQUENCE [LARGE SCALE GENOMIC DNA]</scope>
</reference>
<accession>A0ACC0CGJ2</accession>
<name>A0ACC0CGJ2_CATRO</name>
<gene>
    <name evidence="1" type="ORF">M9H77_05307</name>
</gene>
<dbReference type="EMBL" id="CM044701">
    <property type="protein sequence ID" value="KAI5684079.1"/>
    <property type="molecule type" value="Genomic_DNA"/>
</dbReference>